<evidence type="ECO:0000313" key="2">
    <source>
        <dbReference type="EMBL" id="VDO70590.1"/>
    </source>
</evidence>
<evidence type="ECO:0000313" key="4">
    <source>
        <dbReference type="WBParaSite" id="SCUD_0000186501-mRNA-1"/>
    </source>
</evidence>
<accession>A0A183JGP3</accession>
<name>A0A183JGP3_9TREM</name>
<feature type="compositionally biased region" description="Basic and acidic residues" evidence="1">
    <location>
        <begin position="38"/>
        <end position="53"/>
    </location>
</feature>
<reference evidence="4" key="1">
    <citation type="submission" date="2016-06" db="UniProtKB">
        <authorList>
            <consortium name="WormBaseParasite"/>
        </authorList>
    </citation>
    <scope>IDENTIFICATION</scope>
</reference>
<reference evidence="2 3" key="2">
    <citation type="submission" date="2018-11" db="EMBL/GenBank/DDBJ databases">
        <authorList>
            <consortium name="Pathogen Informatics"/>
        </authorList>
    </citation>
    <scope>NUCLEOTIDE SEQUENCE [LARGE SCALE GENOMIC DNA]</scope>
    <source>
        <strain evidence="2">Dakar</strain>
        <strain evidence="3">Dakar, Senegal</strain>
    </source>
</reference>
<keyword evidence="3" id="KW-1185">Reference proteome</keyword>
<proteinExistence type="predicted"/>
<organism evidence="4">
    <name type="scientific">Schistosoma curassoni</name>
    <dbReference type="NCBI Taxonomy" id="6186"/>
    <lineage>
        <taxon>Eukaryota</taxon>
        <taxon>Metazoa</taxon>
        <taxon>Spiralia</taxon>
        <taxon>Lophotrochozoa</taxon>
        <taxon>Platyhelminthes</taxon>
        <taxon>Trematoda</taxon>
        <taxon>Digenea</taxon>
        <taxon>Strigeidida</taxon>
        <taxon>Schistosomatoidea</taxon>
        <taxon>Schistosomatidae</taxon>
        <taxon>Schistosoma</taxon>
    </lineage>
</organism>
<dbReference type="EMBL" id="UZAK01001629">
    <property type="protein sequence ID" value="VDO70590.1"/>
    <property type="molecule type" value="Genomic_DNA"/>
</dbReference>
<gene>
    <name evidence="2" type="ORF">SCUD_LOCUS1866</name>
</gene>
<dbReference type="AlphaFoldDB" id="A0A183JGP3"/>
<dbReference type="WBParaSite" id="SCUD_0000186501-mRNA-1">
    <property type="protein sequence ID" value="SCUD_0000186501-mRNA-1"/>
    <property type="gene ID" value="SCUD_0000186501"/>
</dbReference>
<dbReference type="Proteomes" id="UP000279833">
    <property type="component" value="Unassembled WGS sequence"/>
</dbReference>
<evidence type="ECO:0000313" key="3">
    <source>
        <dbReference type="Proteomes" id="UP000279833"/>
    </source>
</evidence>
<feature type="region of interest" description="Disordered" evidence="1">
    <location>
        <begin position="1"/>
        <end position="68"/>
    </location>
</feature>
<evidence type="ECO:0000256" key="1">
    <source>
        <dbReference type="SAM" id="MobiDB-lite"/>
    </source>
</evidence>
<sequence length="68" mass="7479">MGIGQIKSGKATGFDNIPVEASSEVRHRSNCKYAPRFTQEDLGGRTGTERLEGRTPLQDTEEKRSGQV</sequence>
<protein>
    <submittedName>
        <fullName evidence="2 4">Uncharacterized protein</fullName>
    </submittedName>
</protein>